<protein>
    <submittedName>
        <fullName evidence="5">Uncharacterized protein</fullName>
    </submittedName>
</protein>
<proteinExistence type="predicted"/>
<dbReference type="SUPFAM" id="SSF158615">
    <property type="entry name" value="RbcX-like"/>
    <property type="match status" value="1"/>
</dbReference>
<dbReference type="GO" id="GO:0110102">
    <property type="term" value="P:ribulose bisphosphate carboxylase complex assembly"/>
    <property type="evidence" value="ECO:0007669"/>
    <property type="project" value="InterPro"/>
</dbReference>
<dbReference type="AlphaFoldDB" id="A0A2J8ACP9"/>
<keyword evidence="1" id="KW-0602">Photosynthesis</keyword>
<evidence type="ECO:0000313" key="5">
    <source>
        <dbReference type="EMBL" id="PNH10283.1"/>
    </source>
</evidence>
<evidence type="ECO:0000256" key="2">
    <source>
        <dbReference type="ARBA" id="ARBA00023186"/>
    </source>
</evidence>
<sequence>MFIPSDSLGGLSPERKAAVAMRGLFTFVAARVVLAQLQGPAGPTPTGHTSYNQQQYLDLVESLDTPMKGEGGDEWLSALMRKNHALALRLMEVREAYLEEFEWAKVAEMASRETRESNTRLMRASAMASLNATAAEPQGSGASRSMDDA</sequence>
<dbReference type="PANTHER" id="PTHR33791">
    <property type="entry name" value="CHAPERONIN-LIKE RBCX PROTEIN 1, CHLOROPLASTIC"/>
    <property type="match status" value="1"/>
</dbReference>
<comment type="caution">
    <text evidence="5">The sequence shown here is derived from an EMBL/GenBank/DDBJ whole genome shotgun (WGS) entry which is preliminary data.</text>
</comment>
<dbReference type="PANTHER" id="PTHR33791:SF1">
    <property type="entry name" value="RUBISCO CHAPERONE RBCX"/>
    <property type="match status" value="1"/>
</dbReference>
<dbReference type="OrthoDB" id="513226at2759"/>
<dbReference type="GO" id="GO:0015979">
    <property type="term" value="P:photosynthesis"/>
    <property type="evidence" value="ECO:0007669"/>
    <property type="project" value="UniProtKB-KW"/>
</dbReference>
<evidence type="ECO:0000256" key="4">
    <source>
        <dbReference type="SAM" id="MobiDB-lite"/>
    </source>
</evidence>
<keyword evidence="3" id="KW-0120">Carbon dioxide fixation</keyword>
<keyword evidence="6" id="KW-1185">Reference proteome</keyword>
<reference evidence="5 6" key="1">
    <citation type="journal article" date="2017" name="Mol. Biol. Evol.">
        <title>The 4-celled Tetrabaena socialis nuclear genome reveals the essential components for genetic control of cell number at the origin of multicellularity in the volvocine lineage.</title>
        <authorList>
            <person name="Featherston J."/>
            <person name="Arakaki Y."/>
            <person name="Hanschen E.R."/>
            <person name="Ferris P.J."/>
            <person name="Michod R.E."/>
            <person name="Olson B.J.S.C."/>
            <person name="Nozaki H."/>
            <person name="Durand P.M."/>
        </authorList>
    </citation>
    <scope>NUCLEOTIDE SEQUENCE [LARGE SCALE GENOMIC DNA]</scope>
    <source>
        <strain evidence="5 6">NIES-571</strain>
    </source>
</reference>
<dbReference type="Proteomes" id="UP000236333">
    <property type="component" value="Unassembled WGS sequence"/>
</dbReference>
<organism evidence="5 6">
    <name type="scientific">Tetrabaena socialis</name>
    <dbReference type="NCBI Taxonomy" id="47790"/>
    <lineage>
        <taxon>Eukaryota</taxon>
        <taxon>Viridiplantae</taxon>
        <taxon>Chlorophyta</taxon>
        <taxon>core chlorophytes</taxon>
        <taxon>Chlorophyceae</taxon>
        <taxon>CS clade</taxon>
        <taxon>Chlamydomonadales</taxon>
        <taxon>Tetrabaenaceae</taxon>
        <taxon>Tetrabaena</taxon>
    </lineage>
</organism>
<dbReference type="GO" id="GO:0015977">
    <property type="term" value="P:carbon fixation"/>
    <property type="evidence" value="ECO:0007669"/>
    <property type="project" value="UniProtKB-KW"/>
</dbReference>
<feature type="region of interest" description="Disordered" evidence="4">
    <location>
        <begin position="128"/>
        <end position="149"/>
    </location>
</feature>
<dbReference type="EMBL" id="PGGS01000061">
    <property type="protein sequence ID" value="PNH10283.1"/>
    <property type="molecule type" value="Genomic_DNA"/>
</dbReference>
<keyword evidence="2" id="KW-0143">Chaperone</keyword>
<evidence type="ECO:0000256" key="3">
    <source>
        <dbReference type="ARBA" id="ARBA00023300"/>
    </source>
</evidence>
<gene>
    <name evidence="5" type="ORF">TSOC_002990</name>
</gene>
<dbReference type="Pfam" id="PF02341">
    <property type="entry name" value="RbcX"/>
    <property type="match status" value="1"/>
</dbReference>
<dbReference type="GO" id="GO:0044183">
    <property type="term" value="F:protein folding chaperone"/>
    <property type="evidence" value="ECO:0007669"/>
    <property type="project" value="InterPro"/>
</dbReference>
<name>A0A2J8ACP9_9CHLO</name>
<dbReference type="InterPro" id="IPR038052">
    <property type="entry name" value="Chaperonin_RbcX_sf"/>
</dbReference>
<evidence type="ECO:0000256" key="1">
    <source>
        <dbReference type="ARBA" id="ARBA00022531"/>
    </source>
</evidence>
<dbReference type="InterPro" id="IPR003435">
    <property type="entry name" value="Chaperonin_RcbX"/>
</dbReference>
<evidence type="ECO:0000313" key="6">
    <source>
        <dbReference type="Proteomes" id="UP000236333"/>
    </source>
</evidence>
<dbReference type="Gene3D" id="1.10.1200.210">
    <property type="entry name" value="Chaperonin-like RbcX"/>
    <property type="match status" value="1"/>
</dbReference>
<accession>A0A2J8ACP9</accession>